<dbReference type="InterPro" id="IPR036514">
    <property type="entry name" value="SGNH_hydro_sf"/>
</dbReference>
<feature type="compositionally biased region" description="Low complexity" evidence="1">
    <location>
        <begin position="397"/>
        <end position="417"/>
    </location>
</feature>
<evidence type="ECO:0000313" key="2">
    <source>
        <dbReference type="EMBL" id="MFC3670896.1"/>
    </source>
</evidence>
<dbReference type="Pfam" id="PF04311">
    <property type="entry name" value="DUF459"/>
    <property type="match status" value="1"/>
</dbReference>
<accession>A0ABV7V253</accession>
<dbReference type="Gene3D" id="3.40.50.1110">
    <property type="entry name" value="SGNH hydrolase"/>
    <property type="match status" value="1"/>
</dbReference>
<reference evidence="3" key="1">
    <citation type="journal article" date="2019" name="Int. J. Syst. Evol. Microbiol.">
        <title>The Global Catalogue of Microorganisms (GCM) 10K type strain sequencing project: providing services to taxonomists for standard genome sequencing and annotation.</title>
        <authorList>
            <consortium name="The Broad Institute Genomics Platform"/>
            <consortium name="The Broad Institute Genome Sequencing Center for Infectious Disease"/>
            <person name="Wu L."/>
            <person name="Ma J."/>
        </authorList>
    </citation>
    <scope>NUCLEOTIDE SEQUENCE [LARGE SCALE GENOMIC DNA]</scope>
    <source>
        <strain evidence="3">KCTC 42224</strain>
    </source>
</reference>
<name>A0ABV7V253_9SPHN</name>
<evidence type="ECO:0000313" key="3">
    <source>
        <dbReference type="Proteomes" id="UP001595683"/>
    </source>
</evidence>
<evidence type="ECO:0000256" key="1">
    <source>
        <dbReference type="SAM" id="MobiDB-lite"/>
    </source>
</evidence>
<dbReference type="Proteomes" id="UP001595683">
    <property type="component" value="Unassembled WGS sequence"/>
</dbReference>
<comment type="caution">
    <text evidence="2">The sequence shown here is derived from an EMBL/GenBank/DDBJ whole genome shotgun (WGS) entry which is preliminary data.</text>
</comment>
<feature type="region of interest" description="Disordered" evidence="1">
    <location>
        <begin position="308"/>
        <end position="417"/>
    </location>
</feature>
<dbReference type="EMBL" id="JBHRYE010000010">
    <property type="protein sequence ID" value="MFC3670896.1"/>
    <property type="molecule type" value="Genomic_DNA"/>
</dbReference>
<sequence length="417" mass="44518">MGKRRWIMVLDRGAVLFIGIAVGAVLGLSFRTGGKPWQALPGWEQPLPADLTTDSGADRPAAAGPVPATAPVQPILAPGCGGQFPKGPRVAEALAAHRPLHIGVFGDSFGDGLWAATDQAFRKYPDVKVHQFSHEGTGFTRYRTRDLLEDAKARVAAQPIDLALISIGANDTQGLFVDGHAAPYMSAAWQQTIEGRMTALVRMLQQRGVAVGWVGLPRMRDADFDRDIQAMNRFQAKVTCRLGVPFADAVPVSQDRQRRFALRLIDPATGKDYLARANDGKHMTFHGYEVISRPVVQPILALLAPPAAKPAAPAPAPTAPAPSATGTPPVHRKRPPVEAPHPAPTAKSTDSPTELSPHKPTDLSTAPARSSADSKEAGKDKEKDRDKDRDRAEPRTKPSTPAPTASASPGPSSRTRP</sequence>
<dbReference type="RefSeq" id="WP_191322849.1">
    <property type="nucleotide sequence ID" value="NZ_BMZP01000002.1"/>
</dbReference>
<dbReference type="InterPro" id="IPR007407">
    <property type="entry name" value="DUF459"/>
</dbReference>
<keyword evidence="3" id="KW-1185">Reference proteome</keyword>
<dbReference type="SUPFAM" id="SSF52266">
    <property type="entry name" value="SGNH hydrolase"/>
    <property type="match status" value="1"/>
</dbReference>
<organism evidence="2 3">
    <name type="scientific">Novosphingobium pokkalii</name>
    <dbReference type="NCBI Taxonomy" id="1770194"/>
    <lineage>
        <taxon>Bacteria</taxon>
        <taxon>Pseudomonadati</taxon>
        <taxon>Pseudomonadota</taxon>
        <taxon>Alphaproteobacteria</taxon>
        <taxon>Sphingomonadales</taxon>
        <taxon>Sphingomonadaceae</taxon>
        <taxon>Novosphingobium</taxon>
    </lineage>
</organism>
<feature type="compositionally biased region" description="Basic and acidic residues" evidence="1">
    <location>
        <begin position="372"/>
        <end position="396"/>
    </location>
</feature>
<feature type="region of interest" description="Disordered" evidence="1">
    <location>
        <begin position="44"/>
        <end position="68"/>
    </location>
</feature>
<gene>
    <name evidence="2" type="ORF">ACFOOT_05625</name>
</gene>
<protein>
    <submittedName>
        <fullName evidence="2">GDSL-type esterase/lipase family protein</fullName>
    </submittedName>
</protein>
<proteinExistence type="predicted"/>